<organism evidence="1 2">
    <name type="scientific">Chitinophaga filiformis</name>
    <name type="common">Myxococcus filiformis</name>
    <name type="synonym">Flexibacter filiformis</name>
    <dbReference type="NCBI Taxonomy" id="104663"/>
    <lineage>
        <taxon>Bacteria</taxon>
        <taxon>Pseudomonadati</taxon>
        <taxon>Bacteroidota</taxon>
        <taxon>Chitinophagia</taxon>
        <taxon>Chitinophagales</taxon>
        <taxon>Chitinophagaceae</taxon>
        <taxon>Chitinophaga</taxon>
    </lineage>
</organism>
<proteinExistence type="predicted"/>
<dbReference type="EMBL" id="FNBN01000002">
    <property type="protein sequence ID" value="SDF78196.1"/>
    <property type="molecule type" value="Genomic_DNA"/>
</dbReference>
<gene>
    <name evidence="1" type="ORF">SAMN04488121_102964</name>
</gene>
<accession>A0A1G7NVX2</accession>
<sequence length="71" mass="8119">MEPPRLLFIRLSAFLIAFKEIMYILGYGRPSYPDVKTQFFMNGKELSRIGDGIRPLDPFSTYATDNIPDSS</sequence>
<name>A0A1G7NVX2_CHIFI</name>
<evidence type="ECO:0000313" key="1">
    <source>
        <dbReference type="EMBL" id="SDF78196.1"/>
    </source>
</evidence>
<evidence type="ECO:0000313" key="2">
    <source>
        <dbReference type="Proteomes" id="UP000199045"/>
    </source>
</evidence>
<dbReference type="AlphaFoldDB" id="A0A1G7NVX2"/>
<dbReference type="Proteomes" id="UP000199045">
    <property type="component" value="Unassembled WGS sequence"/>
</dbReference>
<reference evidence="1 2" key="1">
    <citation type="submission" date="2016-10" db="EMBL/GenBank/DDBJ databases">
        <authorList>
            <person name="de Groot N.N."/>
        </authorList>
    </citation>
    <scope>NUCLEOTIDE SEQUENCE [LARGE SCALE GENOMIC DNA]</scope>
    <source>
        <strain evidence="1 2">DSM 527</strain>
    </source>
</reference>
<protein>
    <submittedName>
        <fullName evidence="1">Uncharacterized protein</fullName>
    </submittedName>
</protein>
<dbReference type="STRING" id="104663.SAMN04488121_102964"/>